<proteinExistence type="predicted"/>
<comment type="caution">
    <text evidence="2">The sequence shown here is derived from an EMBL/GenBank/DDBJ whole genome shotgun (WGS) entry which is preliminary data.</text>
</comment>
<name>A0AAN9B4B7_9CAEN</name>
<dbReference type="Proteomes" id="UP001374579">
    <property type="component" value="Unassembled WGS sequence"/>
</dbReference>
<dbReference type="AlphaFoldDB" id="A0AAN9B4B7"/>
<accession>A0AAN9B4B7</accession>
<organism evidence="2 3">
    <name type="scientific">Littorina saxatilis</name>
    <dbReference type="NCBI Taxonomy" id="31220"/>
    <lineage>
        <taxon>Eukaryota</taxon>
        <taxon>Metazoa</taxon>
        <taxon>Spiralia</taxon>
        <taxon>Lophotrochozoa</taxon>
        <taxon>Mollusca</taxon>
        <taxon>Gastropoda</taxon>
        <taxon>Caenogastropoda</taxon>
        <taxon>Littorinimorpha</taxon>
        <taxon>Littorinoidea</taxon>
        <taxon>Littorinidae</taxon>
        <taxon>Littorina</taxon>
    </lineage>
</organism>
<dbReference type="EMBL" id="JBAMIC010000012">
    <property type="protein sequence ID" value="KAK7098677.1"/>
    <property type="molecule type" value="Genomic_DNA"/>
</dbReference>
<evidence type="ECO:0000313" key="2">
    <source>
        <dbReference type="EMBL" id="KAK7098677.1"/>
    </source>
</evidence>
<keyword evidence="3" id="KW-1185">Reference proteome</keyword>
<evidence type="ECO:0000313" key="3">
    <source>
        <dbReference type="Proteomes" id="UP001374579"/>
    </source>
</evidence>
<feature type="signal peptide" evidence="1">
    <location>
        <begin position="1"/>
        <end position="24"/>
    </location>
</feature>
<feature type="chain" id="PRO_5043031007" evidence="1">
    <location>
        <begin position="25"/>
        <end position="202"/>
    </location>
</feature>
<reference evidence="2 3" key="1">
    <citation type="submission" date="2024-02" db="EMBL/GenBank/DDBJ databases">
        <title>Chromosome-scale genome assembly of the rough periwinkle Littorina saxatilis.</title>
        <authorList>
            <person name="De Jode A."/>
            <person name="Faria R."/>
            <person name="Formenti G."/>
            <person name="Sims Y."/>
            <person name="Smith T.P."/>
            <person name="Tracey A."/>
            <person name="Wood J.M.D."/>
            <person name="Zagrodzka Z.B."/>
            <person name="Johannesson K."/>
            <person name="Butlin R.K."/>
            <person name="Leder E.H."/>
        </authorList>
    </citation>
    <scope>NUCLEOTIDE SEQUENCE [LARGE SCALE GENOMIC DNA]</scope>
    <source>
        <strain evidence="2">Snail1</strain>
        <tissue evidence="2">Muscle</tissue>
    </source>
</reference>
<keyword evidence="1" id="KW-0732">Signal</keyword>
<gene>
    <name evidence="2" type="ORF">V1264_002923</name>
</gene>
<protein>
    <submittedName>
        <fullName evidence="2">Uncharacterized protein</fullName>
    </submittedName>
</protein>
<sequence>MHCEVSNILFWVFAGSMLCALSSGLPVTTSVNNQPQIPKEKLTSLLEILYVAKGKADSTFDSTCPEMTSSSRCPARKEDALVTDDYPSFINPASDDVTLLTEIHNMTCTYCELTKALAESVKNQMFSHDILDVASPYLQSAWTFVGQLINKEKCELTSSLPTLSTVMDVSNRNARNIRVLARASHELKKMASGLLEVIEARG</sequence>
<evidence type="ECO:0000256" key="1">
    <source>
        <dbReference type="SAM" id="SignalP"/>
    </source>
</evidence>